<dbReference type="RefSeq" id="WP_106062707.1">
    <property type="nucleotide sequence ID" value="NZ_PVXO01000009.1"/>
</dbReference>
<dbReference type="InterPro" id="IPR047676">
    <property type="entry name" value="FxLYD_dom"/>
</dbReference>
<gene>
    <name evidence="3" type="ORF">CLLI_05320</name>
</gene>
<comment type="caution">
    <text evidence="3">The sequence shown here is derived from an EMBL/GenBank/DDBJ whole genome shotgun (WGS) entry which is preliminary data.</text>
</comment>
<dbReference type="InterPro" id="IPR019734">
    <property type="entry name" value="TPR_rpt"/>
</dbReference>
<feature type="repeat" description="TPR" evidence="1">
    <location>
        <begin position="271"/>
        <end position="304"/>
    </location>
</feature>
<dbReference type="OrthoDB" id="1822804at2"/>
<organism evidence="3 4">
    <name type="scientific">Clostridium liquoris</name>
    <dbReference type="NCBI Taxonomy" id="1289519"/>
    <lineage>
        <taxon>Bacteria</taxon>
        <taxon>Bacillati</taxon>
        <taxon>Bacillota</taxon>
        <taxon>Clostridia</taxon>
        <taxon>Eubacteriales</taxon>
        <taxon>Clostridiaceae</taxon>
        <taxon>Clostridium</taxon>
    </lineage>
</organism>
<name>A0A2T0B8C7_9CLOT</name>
<dbReference type="Pfam" id="PF13240">
    <property type="entry name" value="Zn_Ribbon_1"/>
    <property type="match status" value="1"/>
</dbReference>
<sequence>MICSNCGHSLNTEDKFCPICGNKISLDNIDCKNIASTELNKENENEKTLLMTLCDEENLQKTLPNALKDVIFPKDLDKKSKIIHEEDEDESKNKSVFLFPIISALAACSMLVATYSYEHYVNWNTLSMQKQAEILALSGNIDKSLPLIEEGLSKRPNYDSLQVDLEFLNKGKNIEKNLKEVDKLSEEKKFDTALNLLNSVEKTLSNTTGPFYGNLKNEATVRKTSLILEEVKNKMKDKKTIEELIPLYEQIMTIKTEEGKKTLDELRNQISNIAYNNANEYLNKKNFDSALGEINRALQFDKNNKKLNSMSTVIKNQKNKFELDEQKRIDQAVTSAMEEETINQTKSVKILHNNSTIDNNGNFIIGGEIENIGTKPIYSIEIFYQIYNSKGQTIASCSTFVYPNYLNTGDKGKFEFVHYGMKDAKEMKITNSTWSVE</sequence>
<evidence type="ECO:0000313" key="4">
    <source>
        <dbReference type="Proteomes" id="UP000239706"/>
    </source>
</evidence>
<dbReference type="PROSITE" id="PS50005">
    <property type="entry name" value="TPR"/>
    <property type="match status" value="1"/>
</dbReference>
<dbReference type="SUPFAM" id="SSF48452">
    <property type="entry name" value="TPR-like"/>
    <property type="match status" value="1"/>
</dbReference>
<proteinExistence type="predicted"/>
<evidence type="ECO:0000259" key="2">
    <source>
        <dbReference type="Pfam" id="PF13240"/>
    </source>
</evidence>
<dbReference type="InterPro" id="IPR026870">
    <property type="entry name" value="Zinc_ribbon_dom"/>
</dbReference>
<evidence type="ECO:0000256" key="1">
    <source>
        <dbReference type="PROSITE-ProRule" id="PRU00339"/>
    </source>
</evidence>
<evidence type="ECO:0000313" key="3">
    <source>
        <dbReference type="EMBL" id="PRR80148.1"/>
    </source>
</evidence>
<keyword evidence="1" id="KW-0802">TPR repeat</keyword>
<keyword evidence="4" id="KW-1185">Reference proteome</keyword>
<dbReference type="Gene3D" id="1.25.40.10">
    <property type="entry name" value="Tetratricopeptide repeat domain"/>
    <property type="match status" value="1"/>
</dbReference>
<dbReference type="NCBIfam" id="NF038353">
    <property type="entry name" value="FxLYD_dom"/>
    <property type="match status" value="1"/>
</dbReference>
<reference evidence="3 4" key="1">
    <citation type="submission" date="2018-03" db="EMBL/GenBank/DDBJ databases">
        <title>Genome sequence of Clostridium liquoris DSM 100320.</title>
        <authorList>
            <person name="Poehlein A."/>
            <person name="Daniel R."/>
        </authorList>
    </citation>
    <scope>NUCLEOTIDE SEQUENCE [LARGE SCALE GENOMIC DNA]</scope>
    <source>
        <strain evidence="3 4">DSM 100320</strain>
    </source>
</reference>
<dbReference type="InterPro" id="IPR011990">
    <property type="entry name" value="TPR-like_helical_dom_sf"/>
</dbReference>
<feature type="domain" description="Zinc-ribbon" evidence="2">
    <location>
        <begin position="3"/>
        <end position="23"/>
    </location>
</feature>
<accession>A0A2T0B8C7</accession>
<dbReference type="Proteomes" id="UP000239706">
    <property type="component" value="Unassembled WGS sequence"/>
</dbReference>
<dbReference type="EMBL" id="PVXO01000009">
    <property type="protein sequence ID" value="PRR80148.1"/>
    <property type="molecule type" value="Genomic_DNA"/>
</dbReference>
<dbReference type="AlphaFoldDB" id="A0A2T0B8C7"/>
<protein>
    <recommendedName>
        <fullName evidence="2">Zinc-ribbon domain-containing protein</fullName>
    </recommendedName>
</protein>